<keyword evidence="4" id="KW-1003">Cell membrane</keyword>
<dbReference type="RefSeq" id="WP_319073133.1">
    <property type="nucleotide sequence ID" value="NZ_JAWWMZ010000003.1"/>
</dbReference>
<evidence type="ECO:0000256" key="16">
    <source>
        <dbReference type="ARBA" id="ARBA00038848"/>
    </source>
</evidence>
<evidence type="ECO:0000256" key="4">
    <source>
        <dbReference type="ARBA" id="ARBA00022475"/>
    </source>
</evidence>
<evidence type="ECO:0000256" key="21">
    <source>
        <dbReference type="ARBA" id="ARBA00047969"/>
    </source>
</evidence>
<keyword evidence="6" id="KW-0053">Apoptosis</keyword>
<organism evidence="25 26">
    <name type="scientific">Delftia acidovorans</name>
    <name type="common">Pseudomonas acidovorans</name>
    <name type="synonym">Comamonas acidovorans</name>
    <dbReference type="NCBI Taxonomy" id="80866"/>
    <lineage>
        <taxon>Bacteria</taxon>
        <taxon>Pseudomonadati</taxon>
        <taxon>Pseudomonadota</taxon>
        <taxon>Betaproteobacteria</taxon>
        <taxon>Burkholderiales</taxon>
        <taxon>Comamonadaceae</taxon>
        <taxon>Delftia</taxon>
    </lineage>
</organism>
<evidence type="ECO:0000259" key="24">
    <source>
        <dbReference type="Pfam" id="PF03061"/>
    </source>
</evidence>
<comment type="subcellular location">
    <subcellularLocation>
        <location evidence="3">Cell projection</location>
        <location evidence="3">Ruffle membrane</location>
    </subcellularLocation>
    <subcellularLocation>
        <location evidence="2">Cytoplasm</location>
    </subcellularLocation>
    <subcellularLocation>
        <location evidence="1">Membrane</location>
        <topology evidence="1">Peripheral membrane protein</topology>
    </subcellularLocation>
</comment>
<evidence type="ECO:0000256" key="18">
    <source>
        <dbReference type="ARBA" id="ARBA00043210"/>
    </source>
</evidence>
<comment type="catalytic activity">
    <reaction evidence="14">
        <text>(9Z)-octadecenoyl-CoA + H2O = (9Z)-octadecenoate + CoA + H(+)</text>
        <dbReference type="Rhea" id="RHEA:40139"/>
        <dbReference type="ChEBI" id="CHEBI:15377"/>
        <dbReference type="ChEBI" id="CHEBI:15378"/>
        <dbReference type="ChEBI" id="CHEBI:30823"/>
        <dbReference type="ChEBI" id="CHEBI:57287"/>
        <dbReference type="ChEBI" id="CHEBI:57387"/>
    </reaction>
    <physiologicalReaction direction="left-to-right" evidence="14">
        <dbReference type="Rhea" id="RHEA:40140"/>
    </physiologicalReaction>
</comment>
<evidence type="ECO:0000256" key="1">
    <source>
        <dbReference type="ARBA" id="ARBA00004170"/>
    </source>
</evidence>
<proteinExistence type="inferred from homology"/>
<dbReference type="Pfam" id="PF03061">
    <property type="entry name" value="4HBT"/>
    <property type="match status" value="1"/>
</dbReference>
<evidence type="ECO:0000256" key="14">
    <source>
        <dbReference type="ARBA" id="ARBA00037002"/>
    </source>
</evidence>
<dbReference type="EC" id="3.1.2.2" evidence="16"/>
<evidence type="ECO:0000256" key="23">
    <source>
        <dbReference type="ARBA" id="ARBA00048180"/>
    </source>
</evidence>
<comment type="catalytic activity">
    <reaction evidence="19">
        <text>octanoyl-CoA + H2O = octanoate + CoA + H(+)</text>
        <dbReference type="Rhea" id="RHEA:30143"/>
        <dbReference type="ChEBI" id="CHEBI:15377"/>
        <dbReference type="ChEBI" id="CHEBI:15378"/>
        <dbReference type="ChEBI" id="CHEBI:25646"/>
        <dbReference type="ChEBI" id="CHEBI:57287"/>
        <dbReference type="ChEBI" id="CHEBI:57386"/>
    </reaction>
    <physiologicalReaction direction="left-to-right" evidence="19">
        <dbReference type="Rhea" id="RHEA:30144"/>
    </physiologicalReaction>
</comment>
<evidence type="ECO:0000256" key="11">
    <source>
        <dbReference type="ARBA" id="ARBA00023136"/>
    </source>
</evidence>
<keyword evidence="5" id="KW-0963">Cytoplasm</keyword>
<evidence type="ECO:0000256" key="13">
    <source>
        <dbReference type="ARBA" id="ARBA00035852"/>
    </source>
</evidence>
<keyword evidence="10" id="KW-0443">Lipid metabolism</keyword>
<evidence type="ECO:0000256" key="10">
    <source>
        <dbReference type="ARBA" id="ARBA00023098"/>
    </source>
</evidence>
<evidence type="ECO:0000256" key="2">
    <source>
        <dbReference type="ARBA" id="ARBA00004496"/>
    </source>
</evidence>
<reference evidence="25" key="1">
    <citation type="submission" date="2023-11" db="EMBL/GenBank/DDBJ databases">
        <title>Identification and selenium tolerance of Delftia acidovorans R3-25.</title>
        <authorList>
            <person name="Zhang S."/>
            <person name="Liu Y."/>
            <person name="Guo Y."/>
        </authorList>
    </citation>
    <scope>NUCLEOTIDE SEQUENCE</scope>
    <source>
        <strain evidence="25">R3-25</strain>
    </source>
</reference>
<evidence type="ECO:0000256" key="6">
    <source>
        <dbReference type="ARBA" id="ARBA00022703"/>
    </source>
</evidence>
<evidence type="ECO:0000256" key="12">
    <source>
        <dbReference type="ARBA" id="ARBA00023273"/>
    </source>
</evidence>
<keyword evidence="8" id="KW-0276">Fatty acid metabolism</keyword>
<keyword evidence="12" id="KW-0966">Cell projection</keyword>
<dbReference type="CDD" id="cd03443">
    <property type="entry name" value="PaaI_thioesterase"/>
    <property type="match status" value="1"/>
</dbReference>
<comment type="catalytic activity">
    <reaction evidence="21">
        <text>decanoyl-CoA + H2O = decanoate + CoA + H(+)</text>
        <dbReference type="Rhea" id="RHEA:40059"/>
        <dbReference type="ChEBI" id="CHEBI:15377"/>
        <dbReference type="ChEBI" id="CHEBI:15378"/>
        <dbReference type="ChEBI" id="CHEBI:27689"/>
        <dbReference type="ChEBI" id="CHEBI:57287"/>
        <dbReference type="ChEBI" id="CHEBI:61430"/>
    </reaction>
    <physiologicalReaction direction="left-to-right" evidence="21">
        <dbReference type="Rhea" id="RHEA:40060"/>
    </physiologicalReaction>
</comment>
<feature type="domain" description="Thioesterase" evidence="24">
    <location>
        <begin position="78"/>
        <end position="157"/>
    </location>
</feature>
<dbReference type="GO" id="GO:0006631">
    <property type="term" value="P:fatty acid metabolic process"/>
    <property type="evidence" value="ECO:0007669"/>
    <property type="project" value="UniProtKB-KW"/>
</dbReference>
<dbReference type="GO" id="GO:0016020">
    <property type="term" value="C:membrane"/>
    <property type="evidence" value="ECO:0007669"/>
    <property type="project" value="UniProtKB-SubCell"/>
</dbReference>
<protein>
    <recommendedName>
        <fullName evidence="17">Acyl-coenzyme A thioesterase THEM4</fullName>
        <ecNumber evidence="16">3.1.2.2</ecNumber>
    </recommendedName>
    <alternativeName>
        <fullName evidence="18">Thioesterase superfamily member 4</fullName>
    </alternativeName>
</protein>
<evidence type="ECO:0000256" key="22">
    <source>
        <dbReference type="ARBA" id="ARBA00048074"/>
    </source>
</evidence>
<evidence type="ECO:0000256" key="5">
    <source>
        <dbReference type="ARBA" id="ARBA00022490"/>
    </source>
</evidence>
<dbReference type="InterPro" id="IPR052365">
    <property type="entry name" value="THEM4/THEM5_acyl-CoA_thioest"/>
</dbReference>
<dbReference type="GO" id="GO:0016790">
    <property type="term" value="F:thiolester hydrolase activity"/>
    <property type="evidence" value="ECO:0007669"/>
    <property type="project" value="UniProtKB-ARBA"/>
</dbReference>
<dbReference type="GO" id="GO:0005737">
    <property type="term" value="C:cytoplasm"/>
    <property type="evidence" value="ECO:0007669"/>
    <property type="project" value="UniProtKB-SubCell"/>
</dbReference>
<keyword evidence="7 25" id="KW-0378">Hydrolase</keyword>
<keyword evidence="11" id="KW-0472">Membrane</keyword>
<evidence type="ECO:0000313" key="26">
    <source>
        <dbReference type="Proteomes" id="UP001287445"/>
    </source>
</evidence>
<dbReference type="InterPro" id="IPR006683">
    <property type="entry name" value="Thioestr_dom"/>
</dbReference>
<dbReference type="EMBL" id="JAWWMZ010000003">
    <property type="protein sequence ID" value="MDX4953622.1"/>
    <property type="molecule type" value="Genomic_DNA"/>
</dbReference>
<dbReference type="InterPro" id="IPR029069">
    <property type="entry name" value="HotDog_dom_sf"/>
</dbReference>
<evidence type="ECO:0000256" key="7">
    <source>
        <dbReference type="ARBA" id="ARBA00022801"/>
    </source>
</evidence>
<comment type="catalytic activity">
    <reaction evidence="20">
        <text>hexadecanoyl-CoA + H2O = hexadecanoate + CoA + H(+)</text>
        <dbReference type="Rhea" id="RHEA:16645"/>
        <dbReference type="ChEBI" id="CHEBI:7896"/>
        <dbReference type="ChEBI" id="CHEBI:15377"/>
        <dbReference type="ChEBI" id="CHEBI:15378"/>
        <dbReference type="ChEBI" id="CHEBI:57287"/>
        <dbReference type="ChEBI" id="CHEBI:57379"/>
        <dbReference type="EC" id="3.1.2.2"/>
    </reaction>
    <physiologicalReaction direction="left-to-right" evidence="20">
        <dbReference type="Rhea" id="RHEA:16646"/>
    </physiologicalReaction>
</comment>
<comment type="similarity">
    <text evidence="15">Belongs to the THEM4/THEM5 thioesterase family.</text>
</comment>
<dbReference type="Gene3D" id="3.10.129.10">
    <property type="entry name" value="Hotdog Thioesterase"/>
    <property type="match status" value="1"/>
</dbReference>
<evidence type="ECO:0000256" key="20">
    <source>
        <dbReference type="ARBA" id="ARBA00047734"/>
    </source>
</evidence>
<evidence type="ECO:0000256" key="9">
    <source>
        <dbReference type="ARBA" id="ARBA00022946"/>
    </source>
</evidence>
<dbReference type="SUPFAM" id="SSF54637">
    <property type="entry name" value="Thioesterase/thiol ester dehydrase-isomerase"/>
    <property type="match status" value="1"/>
</dbReference>
<comment type="catalytic activity">
    <reaction evidence="13">
        <text>(5Z,8Z,11Z,14Z)-eicosatetraenoyl-CoA + H2O = (5Z,8Z,11Z,14Z)-eicosatetraenoate + CoA + H(+)</text>
        <dbReference type="Rhea" id="RHEA:40151"/>
        <dbReference type="ChEBI" id="CHEBI:15377"/>
        <dbReference type="ChEBI" id="CHEBI:15378"/>
        <dbReference type="ChEBI" id="CHEBI:32395"/>
        <dbReference type="ChEBI" id="CHEBI:57287"/>
        <dbReference type="ChEBI" id="CHEBI:57368"/>
    </reaction>
    <physiologicalReaction direction="left-to-right" evidence="13">
        <dbReference type="Rhea" id="RHEA:40152"/>
    </physiologicalReaction>
</comment>
<keyword evidence="9" id="KW-0809">Transit peptide</keyword>
<evidence type="ECO:0000256" key="15">
    <source>
        <dbReference type="ARBA" id="ARBA00038456"/>
    </source>
</evidence>
<comment type="catalytic activity">
    <reaction evidence="22">
        <text>dodecanoyl-CoA + H2O = dodecanoate + CoA + H(+)</text>
        <dbReference type="Rhea" id="RHEA:30135"/>
        <dbReference type="ChEBI" id="CHEBI:15377"/>
        <dbReference type="ChEBI" id="CHEBI:15378"/>
        <dbReference type="ChEBI" id="CHEBI:18262"/>
        <dbReference type="ChEBI" id="CHEBI:57287"/>
        <dbReference type="ChEBI" id="CHEBI:57375"/>
    </reaction>
    <physiologicalReaction direction="left-to-right" evidence="22">
        <dbReference type="Rhea" id="RHEA:30136"/>
    </physiologicalReaction>
</comment>
<accession>A0AAJ2VCC8</accession>
<evidence type="ECO:0000256" key="17">
    <source>
        <dbReference type="ARBA" id="ARBA00040123"/>
    </source>
</evidence>
<dbReference type="AlphaFoldDB" id="A0AAJ2VCC8"/>
<evidence type="ECO:0000256" key="3">
    <source>
        <dbReference type="ARBA" id="ARBA00004632"/>
    </source>
</evidence>
<evidence type="ECO:0000313" key="25">
    <source>
        <dbReference type="EMBL" id="MDX4953622.1"/>
    </source>
</evidence>
<evidence type="ECO:0000256" key="8">
    <source>
        <dbReference type="ARBA" id="ARBA00022832"/>
    </source>
</evidence>
<gene>
    <name evidence="25" type="ORF">SGN30_09315</name>
</gene>
<dbReference type="Proteomes" id="UP001287445">
    <property type="component" value="Unassembled WGS sequence"/>
</dbReference>
<dbReference type="PANTHER" id="PTHR12418:SF19">
    <property type="entry name" value="ACYL-COENZYME A THIOESTERASE THEM4"/>
    <property type="match status" value="1"/>
</dbReference>
<sequence length="179" mass="19067">MIEHDCHRIRRADPLGGLKHAYDQTMQAIQDYYPEKFAHCYGCGPANPHGHKLKSYLTGEEVVARFTPAAMYSGGVPGNVYGGMIASLLDCHGTASAAAFAYRSAGRSMGDGLAPIRFVTASLKIDFKRPTPMGTELVMIGALRSLEGRKAAITLTLNADGDVCALGEMLAVQIPGDHG</sequence>
<dbReference type="PANTHER" id="PTHR12418">
    <property type="entry name" value="ACYL-COENZYME A THIOESTERASE THEM4"/>
    <property type="match status" value="1"/>
</dbReference>
<comment type="caution">
    <text evidence="25">The sequence shown here is derived from an EMBL/GenBank/DDBJ whole genome shotgun (WGS) entry which is preliminary data.</text>
</comment>
<name>A0AAJ2VCC8_DELAC</name>
<evidence type="ECO:0000256" key="19">
    <source>
        <dbReference type="ARBA" id="ARBA00047588"/>
    </source>
</evidence>
<comment type="catalytic activity">
    <reaction evidence="23">
        <text>tetradecanoyl-CoA + H2O = tetradecanoate + CoA + H(+)</text>
        <dbReference type="Rhea" id="RHEA:40119"/>
        <dbReference type="ChEBI" id="CHEBI:15377"/>
        <dbReference type="ChEBI" id="CHEBI:15378"/>
        <dbReference type="ChEBI" id="CHEBI:30807"/>
        <dbReference type="ChEBI" id="CHEBI:57287"/>
        <dbReference type="ChEBI" id="CHEBI:57385"/>
    </reaction>
    <physiologicalReaction direction="left-to-right" evidence="23">
        <dbReference type="Rhea" id="RHEA:40120"/>
    </physiologicalReaction>
</comment>